<feature type="transmembrane region" description="Helical" evidence="1">
    <location>
        <begin position="194"/>
        <end position="213"/>
    </location>
</feature>
<accession>A0A9N9P326</accession>
<protein>
    <submittedName>
        <fullName evidence="2">16365_t:CDS:1</fullName>
    </submittedName>
</protein>
<keyword evidence="3" id="KW-1185">Reference proteome</keyword>
<keyword evidence="1" id="KW-0472">Membrane</keyword>
<organism evidence="2 3">
    <name type="scientific">Dentiscutata erythropus</name>
    <dbReference type="NCBI Taxonomy" id="1348616"/>
    <lineage>
        <taxon>Eukaryota</taxon>
        <taxon>Fungi</taxon>
        <taxon>Fungi incertae sedis</taxon>
        <taxon>Mucoromycota</taxon>
        <taxon>Glomeromycotina</taxon>
        <taxon>Glomeromycetes</taxon>
        <taxon>Diversisporales</taxon>
        <taxon>Gigasporaceae</taxon>
        <taxon>Dentiscutata</taxon>
    </lineage>
</organism>
<feature type="transmembrane region" description="Helical" evidence="1">
    <location>
        <begin position="338"/>
        <end position="356"/>
    </location>
</feature>
<feature type="transmembrane region" description="Helical" evidence="1">
    <location>
        <begin position="283"/>
        <end position="307"/>
    </location>
</feature>
<dbReference type="Proteomes" id="UP000789405">
    <property type="component" value="Unassembled WGS sequence"/>
</dbReference>
<dbReference type="AlphaFoldDB" id="A0A9N9P326"/>
<dbReference type="OrthoDB" id="2421701at2759"/>
<name>A0A9N9P326_9GLOM</name>
<gene>
    <name evidence="2" type="ORF">DERYTH_LOCUS22865</name>
</gene>
<comment type="caution">
    <text evidence="2">The sequence shown here is derived from an EMBL/GenBank/DDBJ whole genome shotgun (WGS) entry which is preliminary data.</text>
</comment>
<keyword evidence="1" id="KW-0812">Transmembrane</keyword>
<sequence>MNNSQGSFSTNTFRTKRSYNNRQCELISWIFMPIRRGTFLSFYKSHSFNNDISFKNIPTKYLNDQEIQEELQKIYQKASDDPSASIKPRQLTQFWHDYCIWLSKCKNLEDSQSQREYWIAKEEFKELNRAIKKDLNQNRISWTQFQPSIPKTTQYLIINFPGNDYISDMLVASGLHNRNGLIRSATGIGFTLEFAFLLVLLLAVFGNFIAFIFSHSILNQVILFQNTIKVIQEITEFSLFKFIHFLNPSAFVNEFHEPPSLDLISDLIKFKFKLKQWEPCIIFIYKLFYAIIARPTFLILGLVALYIKLLLVSKSLSWIQQLTFDLPTIWKELVKNPFYLLIFLGLANNIAGLYGIPSTEERQAFFENHRIHEYDFINALMYVFVKQNKRWSGFWNVALYTVGVSSRDLNDIFWESIYGDNPNIFDEDEVQSDDIDESHVV</sequence>
<evidence type="ECO:0000313" key="3">
    <source>
        <dbReference type="Proteomes" id="UP000789405"/>
    </source>
</evidence>
<evidence type="ECO:0000256" key="1">
    <source>
        <dbReference type="SAM" id="Phobius"/>
    </source>
</evidence>
<evidence type="ECO:0000313" key="2">
    <source>
        <dbReference type="EMBL" id="CAG8798410.1"/>
    </source>
</evidence>
<dbReference type="EMBL" id="CAJVPY010032996">
    <property type="protein sequence ID" value="CAG8798410.1"/>
    <property type="molecule type" value="Genomic_DNA"/>
</dbReference>
<proteinExistence type="predicted"/>
<keyword evidence="1" id="KW-1133">Transmembrane helix</keyword>
<reference evidence="2" key="1">
    <citation type="submission" date="2021-06" db="EMBL/GenBank/DDBJ databases">
        <authorList>
            <person name="Kallberg Y."/>
            <person name="Tangrot J."/>
            <person name="Rosling A."/>
        </authorList>
    </citation>
    <scope>NUCLEOTIDE SEQUENCE</scope>
    <source>
        <strain evidence="2">MA453B</strain>
    </source>
</reference>